<sequence>MKILRYMLTLTILFSFLLTETTLTFSEDSQVFASKNKTVRFDDDDDLALFTESHTTLDFHFLDVGQGDSTLIVSDTGAAMLIDGGKPECGKEIVRYLNEAGIDKLEWVVATHPDIDHIGGLVEVLEEMDVEKVLDSGREHDTKTYQKYRKIIKDKKIDFFLAEEGERVKTKLADQVNVLNSYSDSDVRNDSSIVLQIEYGDTNVLLAGDATVVNEKDMMKKYDLESDIIKVAHHGSLTSTGSEFIEKVDPEIAIIPFDKKNTFGHPNASVVNRLRNTGADIYTTEHSGHILVSLYKENMYISKKPWTGKGRKFPTPVPRIHMANEKTYKIDKPVNINTASKKEIAKLPHISPVAAELVVEYKDANGPFRTKEELIKVSGVGKYTYKKINKYITT</sequence>
<evidence type="ECO:0000259" key="1">
    <source>
        <dbReference type="SMART" id="SM00849"/>
    </source>
</evidence>
<dbReference type="InterPro" id="IPR001279">
    <property type="entry name" value="Metallo-B-lactamas"/>
</dbReference>
<dbReference type="OrthoDB" id="9761531at2"/>
<dbReference type="AlphaFoldDB" id="A0A1G8CIL3"/>
<dbReference type="SUPFAM" id="SSF56281">
    <property type="entry name" value="Metallo-hydrolase/oxidoreductase"/>
    <property type="match status" value="1"/>
</dbReference>
<evidence type="ECO:0000313" key="2">
    <source>
        <dbReference type="EMBL" id="SDH45275.1"/>
    </source>
</evidence>
<keyword evidence="3" id="KW-1185">Reference proteome</keyword>
<dbReference type="SUPFAM" id="SSF47781">
    <property type="entry name" value="RuvA domain 2-like"/>
    <property type="match status" value="1"/>
</dbReference>
<dbReference type="CDD" id="cd07731">
    <property type="entry name" value="ComA-like_MBL-fold"/>
    <property type="match status" value="1"/>
</dbReference>
<dbReference type="PANTHER" id="PTHR30619">
    <property type="entry name" value="DNA INTERNALIZATION/COMPETENCE PROTEIN COMEC/REC2"/>
    <property type="match status" value="1"/>
</dbReference>
<name>A0A1G8CIL3_9BACI</name>
<dbReference type="Pfam" id="PF00753">
    <property type="entry name" value="Lactamase_B"/>
    <property type="match status" value="1"/>
</dbReference>
<dbReference type="PANTHER" id="PTHR30619:SF7">
    <property type="entry name" value="BETA-LACTAMASE DOMAIN PROTEIN"/>
    <property type="match status" value="1"/>
</dbReference>
<dbReference type="SMART" id="SM00849">
    <property type="entry name" value="Lactamase_B"/>
    <property type="match status" value="1"/>
</dbReference>
<feature type="domain" description="Metallo-beta-lactamase" evidence="1">
    <location>
        <begin position="66"/>
        <end position="259"/>
    </location>
</feature>
<dbReference type="Proteomes" id="UP000199017">
    <property type="component" value="Unassembled WGS sequence"/>
</dbReference>
<dbReference type="Gene3D" id="3.60.15.10">
    <property type="entry name" value="Ribonuclease Z/Hydroxyacylglutathione hydrolase-like"/>
    <property type="match status" value="1"/>
</dbReference>
<dbReference type="InterPro" id="IPR052159">
    <property type="entry name" value="Competence_DNA_uptake"/>
</dbReference>
<evidence type="ECO:0000313" key="3">
    <source>
        <dbReference type="Proteomes" id="UP000199017"/>
    </source>
</evidence>
<dbReference type="InterPro" id="IPR010994">
    <property type="entry name" value="RuvA_2-like"/>
</dbReference>
<accession>A0A1G8CIL3</accession>
<protein>
    <submittedName>
        <fullName evidence="2">Competence protein ComEA helix-hairpin-helix repeat region</fullName>
    </submittedName>
</protein>
<reference evidence="2 3" key="1">
    <citation type="submission" date="2016-10" db="EMBL/GenBank/DDBJ databases">
        <authorList>
            <person name="de Groot N.N."/>
        </authorList>
    </citation>
    <scope>NUCLEOTIDE SEQUENCE [LARGE SCALE GENOMIC DNA]</scope>
    <source>
        <strain evidence="3">P4B,CCM 7963,CECT 7998,DSM 25260,IBRC-M 10614,KCTC 13821</strain>
    </source>
</reference>
<proteinExistence type="predicted"/>
<gene>
    <name evidence="2" type="ORF">SAMN05216352_101334</name>
</gene>
<dbReference type="EMBL" id="FNDU01000001">
    <property type="protein sequence ID" value="SDH45275.1"/>
    <property type="molecule type" value="Genomic_DNA"/>
</dbReference>
<dbReference type="Pfam" id="PF12836">
    <property type="entry name" value="HHH_3"/>
    <property type="match status" value="1"/>
</dbReference>
<dbReference type="Gene3D" id="1.10.150.320">
    <property type="entry name" value="Photosystem II 12 kDa extrinsic protein"/>
    <property type="match status" value="1"/>
</dbReference>
<organism evidence="2 3">
    <name type="scientific">Alteribacillus bidgolensis</name>
    <dbReference type="NCBI Taxonomy" id="930129"/>
    <lineage>
        <taxon>Bacteria</taxon>
        <taxon>Bacillati</taxon>
        <taxon>Bacillota</taxon>
        <taxon>Bacilli</taxon>
        <taxon>Bacillales</taxon>
        <taxon>Bacillaceae</taxon>
        <taxon>Alteribacillus</taxon>
    </lineage>
</organism>
<dbReference type="RefSeq" id="WP_091579965.1">
    <property type="nucleotide sequence ID" value="NZ_FNDU01000001.1"/>
</dbReference>
<dbReference type="InterPro" id="IPR035681">
    <property type="entry name" value="ComA-like_MBL"/>
</dbReference>
<dbReference type="InterPro" id="IPR036866">
    <property type="entry name" value="RibonucZ/Hydroxyglut_hydro"/>
</dbReference>
<dbReference type="STRING" id="930129.SAMN05216352_101334"/>